<proteinExistence type="predicted"/>
<accession>A0A1J4NVD5</accession>
<dbReference type="Proteomes" id="UP000034196">
    <property type="component" value="Unassembled WGS sequence"/>
</dbReference>
<reference evidence="3" key="1">
    <citation type="submission" date="2016-10" db="EMBL/GenBank/DDBJ databases">
        <title>Genome sequence of Streptomyces mangrovisoli MUSC 149.</title>
        <authorList>
            <person name="Lee L.-H."/>
            <person name="Ser H.-L."/>
        </authorList>
    </citation>
    <scope>NUCLEOTIDE SEQUENCE [LARGE SCALE GENOMIC DNA]</scope>
    <source>
        <strain evidence="3">MUSC 149</strain>
    </source>
</reference>
<feature type="transmembrane region" description="Helical" evidence="2">
    <location>
        <begin position="92"/>
        <end position="112"/>
    </location>
</feature>
<evidence type="ECO:0000256" key="1">
    <source>
        <dbReference type="SAM" id="MobiDB-lite"/>
    </source>
</evidence>
<keyword evidence="2" id="KW-0472">Membrane</keyword>
<gene>
    <name evidence="3" type="ORF">WN71_018265</name>
</gene>
<feature type="transmembrane region" description="Helical" evidence="2">
    <location>
        <begin position="64"/>
        <end position="85"/>
    </location>
</feature>
<name>A0A1J4NVD5_9ACTN</name>
<feature type="region of interest" description="Disordered" evidence="1">
    <location>
        <begin position="1"/>
        <end position="21"/>
    </location>
</feature>
<organism evidence="3 4">
    <name type="scientific">Streptomyces mangrovisoli</name>
    <dbReference type="NCBI Taxonomy" id="1428628"/>
    <lineage>
        <taxon>Bacteria</taxon>
        <taxon>Bacillati</taxon>
        <taxon>Actinomycetota</taxon>
        <taxon>Actinomycetes</taxon>
        <taxon>Kitasatosporales</taxon>
        <taxon>Streptomycetaceae</taxon>
        <taxon>Streptomyces</taxon>
    </lineage>
</organism>
<dbReference type="EMBL" id="LAVA02000039">
    <property type="protein sequence ID" value="OIJ66457.1"/>
    <property type="molecule type" value="Genomic_DNA"/>
</dbReference>
<evidence type="ECO:0000313" key="4">
    <source>
        <dbReference type="Proteomes" id="UP000034196"/>
    </source>
</evidence>
<keyword evidence="2" id="KW-0812">Transmembrane</keyword>
<feature type="transmembrane region" description="Helical" evidence="2">
    <location>
        <begin position="118"/>
        <end position="139"/>
    </location>
</feature>
<evidence type="ECO:0000256" key="2">
    <source>
        <dbReference type="SAM" id="Phobius"/>
    </source>
</evidence>
<evidence type="ECO:0000313" key="3">
    <source>
        <dbReference type="EMBL" id="OIJ66457.1"/>
    </source>
</evidence>
<protein>
    <submittedName>
        <fullName evidence="3">Uncharacterized protein</fullName>
    </submittedName>
</protein>
<keyword evidence="4" id="KW-1185">Reference proteome</keyword>
<comment type="caution">
    <text evidence="3">The sequence shown here is derived from an EMBL/GenBank/DDBJ whole genome shotgun (WGS) entry which is preliminary data.</text>
</comment>
<dbReference type="STRING" id="1428628.WN71_018265"/>
<keyword evidence="2" id="KW-1133">Transmembrane helix</keyword>
<sequence length="196" mass="21547">MNPSGHETHHHSAPVDGHPAAQESSTWAAPTRITWLLAVGSLLGILKQFAAASSSYSSEELNNVLNLPVLVLTVGGILAMCLSPWWSRDRKWIAAAWLLVPNWLAALLAVVLPIDDDVVRWALNVVAVGVRIGALRWLWLSRTAPAPDRERFRLPRWARILCWSVVLLVGVIEVLMWGMSLELLQNSGIKSGSLTP</sequence>
<dbReference type="AlphaFoldDB" id="A0A1J4NVD5"/>
<feature type="transmembrane region" description="Helical" evidence="2">
    <location>
        <begin position="160"/>
        <end position="179"/>
    </location>
</feature>
<dbReference type="OrthoDB" id="3701328at2"/>
<dbReference type="RefSeq" id="WP_046582827.1">
    <property type="nucleotide sequence ID" value="NZ_LAVA02000039.1"/>
</dbReference>